<keyword evidence="4" id="KW-1185">Reference proteome</keyword>
<keyword evidence="2" id="KW-0812">Transmembrane</keyword>
<evidence type="ECO:0000256" key="2">
    <source>
        <dbReference type="SAM" id="Phobius"/>
    </source>
</evidence>
<proteinExistence type="predicted"/>
<name>A0A3M7PAQ4_BRAPC</name>
<evidence type="ECO:0000313" key="3">
    <source>
        <dbReference type="EMBL" id="RMZ96181.1"/>
    </source>
</evidence>
<gene>
    <name evidence="3" type="ORF">BpHYR1_039948</name>
</gene>
<feature type="region of interest" description="Disordered" evidence="1">
    <location>
        <begin position="153"/>
        <end position="173"/>
    </location>
</feature>
<evidence type="ECO:0000256" key="1">
    <source>
        <dbReference type="SAM" id="MobiDB-lite"/>
    </source>
</evidence>
<keyword evidence="2" id="KW-1133">Transmembrane helix</keyword>
<dbReference type="AlphaFoldDB" id="A0A3M7PAQ4"/>
<accession>A0A3M7PAQ4</accession>
<protein>
    <submittedName>
        <fullName evidence="3">Uncharacterized protein</fullName>
    </submittedName>
</protein>
<sequence length="251" mass="27445">MSGVLESQISAVHHLGQVGKVLAIARPERGLFESVHQIRPAVFVHLPASAHRVGRSPLPTTRLGRIGRLGLGPQQNRLLSVQLHKTLAERQIVSNGTFPARVLIVSVVGKLALDPLVNFSDWQGFLLGLFQSHENETAERDAGFLVVLEHGERHGDKDEQEEDEDTEEGESGALSKCSLRLSVFEWMRPRVALGSAIDVGARTLMLSVSHESSVRSDSASAPTGIFSNCIWLSLIMFARLILFALILAHLN</sequence>
<feature type="compositionally biased region" description="Acidic residues" evidence="1">
    <location>
        <begin position="158"/>
        <end position="170"/>
    </location>
</feature>
<keyword evidence="2" id="KW-0472">Membrane</keyword>
<dbReference type="EMBL" id="REGN01012297">
    <property type="protein sequence ID" value="RMZ96181.1"/>
    <property type="molecule type" value="Genomic_DNA"/>
</dbReference>
<comment type="caution">
    <text evidence="3">The sequence shown here is derived from an EMBL/GenBank/DDBJ whole genome shotgun (WGS) entry which is preliminary data.</text>
</comment>
<dbReference type="Proteomes" id="UP000276133">
    <property type="component" value="Unassembled WGS sequence"/>
</dbReference>
<reference evidence="3 4" key="1">
    <citation type="journal article" date="2018" name="Sci. Rep.">
        <title>Genomic signatures of local adaptation to the degree of environmental predictability in rotifers.</title>
        <authorList>
            <person name="Franch-Gras L."/>
            <person name="Hahn C."/>
            <person name="Garcia-Roger E.M."/>
            <person name="Carmona M.J."/>
            <person name="Serra M."/>
            <person name="Gomez A."/>
        </authorList>
    </citation>
    <scope>NUCLEOTIDE SEQUENCE [LARGE SCALE GENOMIC DNA]</scope>
    <source>
        <strain evidence="3">HYR1</strain>
    </source>
</reference>
<feature type="transmembrane region" description="Helical" evidence="2">
    <location>
        <begin position="230"/>
        <end position="250"/>
    </location>
</feature>
<evidence type="ECO:0000313" key="4">
    <source>
        <dbReference type="Proteomes" id="UP000276133"/>
    </source>
</evidence>
<organism evidence="3 4">
    <name type="scientific">Brachionus plicatilis</name>
    <name type="common">Marine rotifer</name>
    <name type="synonym">Brachionus muelleri</name>
    <dbReference type="NCBI Taxonomy" id="10195"/>
    <lineage>
        <taxon>Eukaryota</taxon>
        <taxon>Metazoa</taxon>
        <taxon>Spiralia</taxon>
        <taxon>Gnathifera</taxon>
        <taxon>Rotifera</taxon>
        <taxon>Eurotatoria</taxon>
        <taxon>Monogononta</taxon>
        <taxon>Pseudotrocha</taxon>
        <taxon>Ploima</taxon>
        <taxon>Brachionidae</taxon>
        <taxon>Brachionus</taxon>
    </lineage>
</organism>